<sequence length="109" mass="12000">MAGGDVIGFAVFGDSFHGGLQPLPRLACRCCRSGRSVFATYPVRNKEERAYVRDARWPDTECHPDGKDCRKTAKSFGTNLGSKLRTVKSSLSLLRKMASLGTFSGKKER</sequence>
<proteinExistence type="predicted"/>
<evidence type="ECO:0000313" key="2">
    <source>
        <dbReference type="Proteomes" id="UP000186922"/>
    </source>
</evidence>
<evidence type="ECO:0000313" key="1">
    <source>
        <dbReference type="EMBL" id="GAV07687.1"/>
    </source>
</evidence>
<dbReference type="AlphaFoldDB" id="A0A1D1W2A7"/>
<accession>A0A1D1W2A7</accession>
<protein>
    <submittedName>
        <fullName evidence="1">Uncharacterized protein</fullName>
    </submittedName>
</protein>
<reference evidence="1 2" key="1">
    <citation type="journal article" date="2016" name="Nat. Commun.">
        <title>Extremotolerant tardigrade genome and improved radiotolerance of human cultured cells by tardigrade-unique protein.</title>
        <authorList>
            <person name="Hashimoto T."/>
            <person name="Horikawa D.D."/>
            <person name="Saito Y."/>
            <person name="Kuwahara H."/>
            <person name="Kozuka-Hata H."/>
            <person name="Shin-I T."/>
            <person name="Minakuchi Y."/>
            <person name="Ohishi K."/>
            <person name="Motoyama A."/>
            <person name="Aizu T."/>
            <person name="Enomoto A."/>
            <person name="Kondo K."/>
            <person name="Tanaka S."/>
            <person name="Hara Y."/>
            <person name="Koshikawa S."/>
            <person name="Sagara H."/>
            <person name="Miura T."/>
            <person name="Yokobori S."/>
            <person name="Miyagawa K."/>
            <person name="Suzuki Y."/>
            <person name="Kubo T."/>
            <person name="Oyama M."/>
            <person name="Kohara Y."/>
            <person name="Fujiyama A."/>
            <person name="Arakawa K."/>
            <person name="Katayama T."/>
            <person name="Toyoda A."/>
            <person name="Kunieda T."/>
        </authorList>
    </citation>
    <scope>NUCLEOTIDE SEQUENCE [LARGE SCALE GENOMIC DNA]</scope>
    <source>
        <strain evidence="1 2">YOKOZUNA-1</strain>
    </source>
</reference>
<name>A0A1D1W2A7_RAMVA</name>
<dbReference type="EMBL" id="BDGG01000015">
    <property type="protein sequence ID" value="GAV07687.1"/>
    <property type="molecule type" value="Genomic_DNA"/>
</dbReference>
<dbReference type="Proteomes" id="UP000186922">
    <property type="component" value="Unassembled WGS sequence"/>
</dbReference>
<comment type="caution">
    <text evidence="1">The sequence shown here is derived from an EMBL/GenBank/DDBJ whole genome shotgun (WGS) entry which is preliminary data.</text>
</comment>
<keyword evidence="2" id="KW-1185">Reference proteome</keyword>
<organism evidence="1 2">
    <name type="scientific">Ramazzottius varieornatus</name>
    <name type="common">Water bear</name>
    <name type="synonym">Tardigrade</name>
    <dbReference type="NCBI Taxonomy" id="947166"/>
    <lineage>
        <taxon>Eukaryota</taxon>
        <taxon>Metazoa</taxon>
        <taxon>Ecdysozoa</taxon>
        <taxon>Tardigrada</taxon>
        <taxon>Eutardigrada</taxon>
        <taxon>Parachela</taxon>
        <taxon>Hypsibioidea</taxon>
        <taxon>Ramazzottiidae</taxon>
        <taxon>Ramazzottius</taxon>
    </lineage>
</organism>
<gene>
    <name evidence="1" type="primary">RvY_17498-1</name>
    <name evidence="1" type="synonym">RvY_17498.1</name>
    <name evidence="1" type="ORF">RvY_17498</name>
</gene>